<keyword evidence="3" id="KW-1185">Reference proteome</keyword>
<organism evidence="2 3">
    <name type="scientific">Secundilactobacillus malefermentans</name>
    <dbReference type="NCBI Taxonomy" id="176292"/>
    <lineage>
        <taxon>Bacteria</taxon>
        <taxon>Bacillati</taxon>
        <taxon>Bacillota</taxon>
        <taxon>Bacilli</taxon>
        <taxon>Lactobacillales</taxon>
        <taxon>Lactobacillaceae</taxon>
        <taxon>Secundilactobacillus</taxon>
    </lineage>
</organism>
<dbReference type="STRING" id="1122149.FD44_GL001971"/>
<dbReference type="EMBL" id="PUFO01000079">
    <property type="protein sequence ID" value="TDG74322.1"/>
    <property type="molecule type" value="Genomic_DNA"/>
</dbReference>
<dbReference type="RefSeq" id="WP_010620720.1">
    <property type="nucleotide sequence ID" value="NZ_PUFO01000079.1"/>
</dbReference>
<keyword evidence="1" id="KW-0472">Membrane</keyword>
<dbReference type="AlphaFoldDB" id="A0A4R5NID9"/>
<sequence length="135" mass="14411">MTGGQVAGLIAAVAFLILVIFIGIFLMRMTKTLGEVNKSVKTLTGDVDVLSHQAENLMANANELLEDVGEKSVKVDPVFQAAGDLGQSVSDLNEATRKLTDRVSGSHKGNRGNSLLTKIGATAFGLYLNRHKKQN</sequence>
<evidence type="ECO:0000313" key="2">
    <source>
        <dbReference type="EMBL" id="TDG74322.1"/>
    </source>
</evidence>
<comment type="caution">
    <text evidence="2">The sequence shown here is derived from an EMBL/GenBank/DDBJ whole genome shotgun (WGS) entry which is preliminary data.</text>
</comment>
<keyword evidence="1" id="KW-0812">Transmembrane</keyword>
<evidence type="ECO:0000313" key="3">
    <source>
        <dbReference type="Proteomes" id="UP000294854"/>
    </source>
</evidence>
<dbReference type="InterPro" id="IPR009293">
    <property type="entry name" value="UPF0478"/>
</dbReference>
<dbReference type="OrthoDB" id="2146420at2"/>
<name>A0A4R5NID9_9LACO</name>
<gene>
    <name evidence="2" type="ORF">C5L31_000889</name>
</gene>
<keyword evidence="1" id="KW-1133">Transmembrane helix</keyword>
<accession>A0A4R5NID9</accession>
<proteinExistence type="predicted"/>
<evidence type="ECO:0008006" key="4">
    <source>
        <dbReference type="Google" id="ProtNLM"/>
    </source>
</evidence>
<reference evidence="2 3" key="1">
    <citation type="journal article" date="2019" name="Appl. Microbiol. Biotechnol.">
        <title>Uncovering carbohydrate metabolism through a genotype-phenotype association study of 56 lactic acid bacteria genomes.</title>
        <authorList>
            <person name="Buron-Moles G."/>
            <person name="Chailyan A."/>
            <person name="Dolejs I."/>
            <person name="Forster J."/>
            <person name="Miks M.H."/>
        </authorList>
    </citation>
    <scope>NUCLEOTIDE SEQUENCE [LARGE SCALE GENOMIC DNA]</scope>
    <source>
        <strain evidence="2 3">ATCC 49373</strain>
    </source>
</reference>
<dbReference type="PANTHER" id="PTHR40070:SF1">
    <property type="entry name" value="UPF0478 PROTEIN YTXG"/>
    <property type="match status" value="1"/>
</dbReference>
<protein>
    <recommendedName>
        <fullName evidence="4">Methyl-accepting chemotaxis-like protein</fullName>
    </recommendedName>
</protein>
<feature type="transmembrane region" description="Helical" evidence="1">
    <location>
        <begin position="6"/>
        <end position="27"/>
    </location>
</feature>
<dbReference type="Pfam" id="PF06103">
    <property type="entry name" value="DUF948"/>
    <property type="match status" value="1"/>
</dbReference>
<dbReference type="Proteomes" id="UP000294854">
    <property type="component" value="Unassembled WGS sequence"/>
</dbReference>
<evidence type="ECO:0000256" key="1">
    <source>
        <dbReference type="SAM" id="Phobius"/>
    </source>
</evidence>
<dbReference type="PANTHER" id="PTHR40070">
    <property type="entry name" value="UPF0478 PROTEIN YTXG"/>
    <property type="match status" value="1"/>
</dbReference>